<gene>
    <name evidence="1" type="ORF">FRY74_11735</name>
</gene>
<accession>A0A5C6RNC8</accession>
<dbReference type="Proteomes" id="UP000321721">
    <property type="component" value="Unassembled WGS sequence"/>
</dbReference>
<sequence>MISTIFDLYKTMKSDNIICAYHGNFNYDVVNGLLKTAKINLSSPEHDRTSAKKTYNILVECLENIHKHSEHGDQNTNEAIFILSQPEDGFLITVGNLIPTNEQESLKNNIDELNNMSRDELKAHYRNIITNGSISERGGAGLGMTDIALKSRSKLNYTFNKFSENELFFSLSVHVKNK</sequence>
<dbReference type="NCBIfam" id="NF038262">
    <property type="entry name" value="SiaB_fam_kinase"/>
    <property type="match status" value="1"/>
</dbReference>
<evidence type="ECO:0000313" key="1">
    <source>
        <dbReference type="EMBL" id="TXB63918.1"/>
    </source>
</evidence>
<evidence type="ECO:0008006" key="3">
    <source>
        <dbReference type="Google" id="ProtNLM"/>
    </source>
</evidence>
<comment type="caution">
    <text evidence="1">The sequence shown here is derived from an EMBL/GenBank/DDBJ whole genome shotgun (WGS) entry which is preliminary data.</text>
</comment>
<evidence type="ECO:0000313" key="2">
    <source>
        <dbReference type="Proteomes" id="UP000321721"/>
    </source>
</evidence>
<dbReference type="RefSeq" id="WP_147101840.1">
    <property type="nucleotide sequence ID" value="NZ_VOOS01000006.1"/>
</dbReference>
<dbReference type="InterPro" id="IPR046239">
    <property type="entry name" value="DUF6272"/>
</dbReference>
<dbReference type="Pfam" id="PF19788">
    <property type="entry name" value="DUF6272"/>
    <property type="match status" value="1"/>
</dbReference>
<dbReference type="EMBL" id="VOOS01000006">
    <property type="protein sequence ID" value="TXB63918.1"/>
    <property type="molecule type" value="Genomic_DNA"/>
</dbReference>
<dbReference type="OrthoDB" id="1117715at2"/>
<organism evidence="1 2">
    <name type="scientific">Vicingus serpentipes</name>
    <dbReference type="NCBI Taxonomy" id="1926625"/>
    <lineage>
        <taxon>Bacteria</taxon>
        <taxon>Pseudomonadati</taxon>
        <taxon>Bacteroidota</taxon>
        <taxon>Flavobacteriia</taxon>
        <taxon>Flavobacteriales</taxon>
        <taxon>Vicingaceae</taxon>
        <taxon>Vicingus</taxon>
    </lineage>
</organism>
<dbReference type="AlphaFoldDB" id="A0A5C6RNC8"/>
<protein>
    <recommendedName>
        <fullName evidence="3">ATP-binding protein</fullName>
    </recommendedName>
</protein>
<name>A0A5C6RNC8_9FLAO</name>
<reference evidence="1 2" key="1">
    <citation type="submission" date="2019-08" db="EMBL/GenBank/DDBJ databases">
        <title>Genome of Vicingus serpentipes NCIMB 15042.</title>
        <authorList>
            <person name="Bowman J.P."/>
        </authorList>
    </citation>
    <scope>NUCLEOTIDE SEQUENCE [LARGE SCALE GENOMIC DNA]</scope>
    <source>
        <strain evidence="1 2">NCIMB 15042</strain>
    </source>
</reference>
<keyword evidence="2" id="KW-1185">Reference proteome</keyword>
<proteinExistence type="predicted"/>